<name>A0ABT5EBK5_9BACT</name>
<evidence type="ECO:0000313" key="3">
    <source>
        <dbReference type="Proteomes" id="UP001221686"/>
    </source>
</evidence>
<gene>
    <name evidence="2" type="ORF">POL25_38365</name>
</gene>
<dbReference type="SUPFAM" id="SSF53474">
    <property type="entry name" value="alpha/beta-Hydrolases"/>
    <property type="match status" value="1"/>
</dbReference>
<feature type="domain" description="Fungal lipase-type" evidence="1">
    <location>
        <begin position="164"/>
        <end position="246"/>
    </location>
</feature>
<dbReference type="EMBL" id="JAQNDL010000004">
    <property type="protein sequence ID" value="MDC0722818.1"/>
    <property type="molecule type" value="Genomic_DNA"/>
</dbReference>
<evidence type="ECO:0000313" key="2">
    <source>
        <dbReference type="EMBL" id="MDC0722818.1"/>
    </source>
</evidence>
<dbReference type="Gene3D" id="3.40.50.1820">
    <property type="entry name" value="alpha/beta hydrolase"/>
    <property type="match status" value="1"/>
</dbReference>
<evidence type="ECO:0000259" key="1">
    <source>
        <dbReference type="Pfam" id="PF01764"/>
    </source>
</evidence>
<sequence>MSTTATIDTPTQIQTFALTQFAGAAQAQSLPDLGPAASEQITQALRNAASTIGEWQIVWGPAVLTMGNPPHSVNLMYVVKNAADPSQYVIAIAGTNFNSLIDSVLEDLFVFAQVPWFFNPLAVGAQISLGAAIGLLNLQNMKPDAQLPGGGRTLVEFLRTIVSQKVQITVAGHSLGGALAPVVALWLADTAQGQQSAWDPQRNATIGVDTFAGPTPGNLAFSLYAGLRFGKRLRPVYNTLDCVPHAWQEFGEPSLSELFSIYAPDIAPKIDVSYGALAVLIGVFQLLAANRGYTPLPNLVAIQGTYTTAIYQDPKLDAFHKFLLQVGYQHIIGYYGPFQYQAKWMKPSTPTSISQDLADLASNSASAQEFVQALQNRQPKQIQVGGVVVDAPRGPDDPQTARVSAMVQAALAAQAGVSAAQ</sequence>
<accession>A0ABT5EBK5</accession>
<organism evidence="2 3">
    <name type="scientific">Nannocystis bainbridge</name>
    <dbReference type="NCBI Taxonomy" id="2995303"/>
    <lineage>
        <taxon>Bacteria</taxon>
        <taxon>Pseudomonadati</taxon>
        <taxon>Myxococcota</taxon>
        <taxon>Polyangia</taxon>
        <taxon>Nannocystales</taxon>
        <taxon>Nannocystaceae</taxon>
        <taxon>Nannocystis</taxon>
    </lineage>
</organism>
<dbReference type="InterPro" id="IPR029058">
    <property type="entry name" value="AB_hydrolase_fold"/>
</dbReference>
<dbReference type="RefSeq" id="WP_272091356.1">
    <property type="nucleotide sequence ID" value="NZ_JAQNDL010000004.1"/>
</dbReference>
<protein>
    <recommendedName>
        <fullName evidence="1">Fungal lipase-type domain-containing protein</fullName>
    </recommendedName>
</protein>
<dbReference type="Proteomes" id="UP001221686">
    <property type="component" value="Unassembled WGS sequence"/>
</dbReference>
<proteinExistence type="predicted"/>
<comment type="caution">
    <text evidence="2">The sequence shown here is derived from an EMBL/GenBank/DDBJ whole genome shotgun (WGS) entry which is preliminary data.</text>
</comment>
<keyword evidence="3" id="KW-1185">Reference proteome</keyword>
<dbReference type="InterPro" id="IPR002921">
    <property type="entry name" value="Fungal_lipase-type"/>
</dbReference>
<dbReference type="Pfam" id="PF01764">
    <property type="entry name" value="Lipase_3"/>
    <property type="match status" value="1"/>
</dbReference>
<reference evidence="2 3" key="1">
    <citation type="submission" date="2022-11" db="EMBL/GenBank/DDBJ databases">
        <title>Minimal conservation of predation-associated metabolite biosynthetic gene clusters underscores biosynthetic potential of Myxococcota including descriptions for ten novel species: Archangium lansinium sp. nov., Myxococcus landrumus sp. nov., Nannocystis bai.</title>
        <authorList>
            <person name="Ahearne A."/>
            <person name="Stevens C."/>
            <person name="Dowd S."/>
        </authorList>
    </citation>
    <scope>NUCLEOTIDE SEQUENCE [LARGE SCALE GENOMIC DNA]</scope>
    <source>
        <strain evidence="2 3">BB15-2</strain>
    </source>
</reference>